<dbReference type="NCBIfam" id="TIGR04485">
    <property type="entry name" value="thiosulf_SoxX"/>
    <property type="match status" value="1"/>
</dbReference>
<dbReference type="Proteomes" id="UP001139477">
    <property type="component" value="Unassembled WGS sequence"/>
</dbReference>
<dbReference type="SUPFAM" id="SSF46626">
    <property type="entry name" value="Cytochrome c"/>
    <property type="match status" value="1"/>
</dbReference>
<dbReference type="Pfam" id="PF00034">
    <property type="entry name" value="Cytochrom_C"/>
    <property type="match status" value="1"/>
</dbReference>
<evidence type="ECO:0000256" key="2">
    <source>
        <dbReference type="ARBA" id="ARBA00022723"/>
    </source>
</evidence>
<dbReference type="GO" id="GO:0009055">
    <property type="term" value="F:electron transfer activity"/>
    <property type="evidence" value="ECO:0007669"/>
    <property type="project" value="InterPro"/>
</dbReference>
<dbReference type="AlphaFoldDB" id="A0A9X2JMT9"/>
<feature type="signal peptide" evidence="5">
    <location>
        <begin position="1"/>
        <end position="20"/>
    </location>
</feature>
<dbReference type="Gene3D" id="1.10.760.10">
    <property type="entry name" value="Cytochrome c-like domain"/>
    <property type="match status" value="1"/>
</dbReference>
<evidence type="ECO:0000313" key="7">
    <source>
        <dbReference type="EMBL" id="MCP1167308.1"/>
    </source>
</evidence>
<dbReference type="InterPro" id="IPR036909">
    <property type="entry name" value="Cyt_c-like_dom_sf"/>
</dbReference>
<dbReference type="InterPro" id="IPR030999">
    <property type="entry name" value="Thiosulf_SoxX"/>
</dbReference>
<sequence length="159" mass="16722">MSRQFTLAVALALAGSVVQAEVVAPQEVAYGEYRAIETSLSGAPGDPEAGAEVMTTRGLGNCVACHAVGALDEVPFHGEVGPPLDGVADRWTEPDLRGIVANAKMTFPGSIMPAFYKTTGFIRPGDGFTGKAAEEPLEPLLTAQQIEDVVAYLMTLRDE</sequence>
<keyword evidence="2 4" id="KW-0479">Metal-binding</keyword>
<keyword evidence="3 4" id="KW-0408">Iron</keyword>
<organism evidence="7 8">
    <name type="scientific">Limimaricola litoreus</name>
    <dbReference type="NCBI Taxonomy" id="2955316"/>
    <lineage>
        <taxon>Bacteria</taxon>
        <taxon>Pseudomonadati</taxon>
        <taxon>Pseudomonadota</taxon>
        <taxon>Alphaproteobacteria</taxon>
        <taxon>Rhodobacterales</taxon>
        <taxon>Paracoccaceae</taxon>
        <taxon>Limimaricola</taxon>
    </lineage>
</organism>
<protein>
    <submittedName>
        <fullName evidence="7">Sulfur oxidation c-type cytochrome SoxX</fullName>
    </submittedName>
</protein>
<dbReference type="GO" id="GO:0020037">
    <property type="term" value="F:heme binding"/>
    <property type="evidence" value="ECO:0007669"/>
    <property type="project" value="InterPro"/>
</dbReference>
<dbReference type="InterPro" id="IPR009056">
    <property type="entry name" value="Cyt_c-like_dom"/>
</dbReference>
<accession>A0A9X2JMT9</accession>
<dbReference type="PROSITE" id="PS51007">
    <property type="entry name" value="CYTC"/>
    <property type="match status" value="1"/>
</dbReference>
<evidence type="ECO:0000313" key="8">
    <source>
        <dbReference type="Proteomes" id="UP001139477"/>
    </source>
</evidence>
<evidence type="ECO:0000256" key="4">
    <source>
        <dbReference type="PROSITE-ProRule" id="PRU00433"/>
    </source>
</evidence>
<dbReference type="GO" id="GO:0046872">
    <property type="term" value="F:metal ion binding"/>
    <property type="evidence" value="ECO:0007669"/>
    <property type="project" value="UniProtKB-KW"/>
</dbReference>
<dbReference type="EMBL" id="JAMYXC010000028">
    <property type="protein sequence ID" value="MCP1167308.1"/>
    <property type="molecule type" value="Genomic_DNA"/>
</dbReference>
<keyword evidence="1 4" id="KW-0349">Heme</keyword>
<gene>
    <name evidence="7" type="primary">soxX</name>
    <name evidence="7" type="ORF">NHG85_01995</name>
</gene>
<feature type="domain" description="Cytochrome c" evidence="6">
    <location>
        <begin position="45"/>
        <end position="157"/>
    </location>
</feature>
<evidence type="ECO:0000259" key="6">
    <source>
        <dbReference type="PROSITE" id="PS51007"/>
    </source>
</evidence>
<proteinExistence type="predicted"/>
<keyword evidence="5" id="KW-0732">Signal</keyword>
<evidence type="ECO:0000256" key="3">
    <source>
        <dbReference type="ARBA" id="ARBA00023004"/>
    </source>
</evidence>
<name>A0A9X2JMT9_9RHOB</name>
<evidence type="ECO:0000256" key="5">
    <source>
        <dbReference type="SAM" id="SignalP"/>
    </source>
</evidence>
<feature type="chain" id="PRO_5040857790" evidence="5">
    <location>
        <begin position="21"/>
        <end position="159"/>
    </location>
</feature>
<dbReference type="RefSeq" id="WP_253329303.1">
    <property type="nucleotide sequence ID" value="NZ_JAMYXC010000028.1"/>
</dbReference>
<evidence type="ECO:0000256" key="1">
    <source>
        <dbReference type="ARBA" id="ARBA00022617"/>
    </source>
</evidence>
<comment type="caution">
    <text evidence="7">The sequence shown here is derived from an EMBL/GenBank/DDBJ whole genome shotgun (WGS) entry which is preliminary data.</text>
</comment>
<reference evidence="7" key="1">
    <citation type="submission" date="2022-06" db="EMBL/GenBank/DDBJ databases">
        <title>Limimaricola sediminis sp. nov., isolated from an intertidal sediment.</title>
        <authorList>
            <person name="Shao X."/>
        </authorList>
    </citation>
    <scope>NUCLEOTIDE SEQUENCE</scope>
    <source>
        <strain evidence="7">ASW11-118</strain>
    </source>
</reference>
<keyword evidence="8" id="KW-1185">Reference proteome</keyword>